<evidence type="ECO:0000313" key="5">
    <source>
        <dbReference type="Proteomes" id="UP000216004"/>
    </source>
</evidence>
<evidence type="ECO:0000256" key="1">
    <source>
        <dbReference type="SAM" id="Coils"/>
    </source>
</evidence>
<feature type="compositionally biased region" description="Polar residues" evidence="2">
    <location>
        <begin position="166"/>
        <end position="176"/>
    </location>
</feature>
<dbReference type="EMBL" id="MWWS01000009">
    <property type="protein sequence ID" value="OZG48670.1"/>
    <property type="molecule type" value="Genomic_DNA"/>
</dbReference>
<name>A0A261EP87_9BIFI</name>
<protein>
    <recommendedName>
        <fullName evidence="6">Cell division protein FtsL</fullName>
    </recommendedName>
</protein>
<feature type="region of interest" description="Disordered" evidence="2">
    <location>
        <begin position="1"/>
        <end position="43"/>
    </location>
</feature>
<comment type="caution">
    <text evidence="4">The sequence shown here is derived from an EMBL/GenBank/DDBJ whole genome shotgun (WGS) entry which is preliminary data.</text>
</comment>
<reference evidence="4 5" key="1">
    <citation type="journal article" date="2017" name="BMC Genomics">
        <title>Comparative genomic and phylogenomic analyses of the Bifidobacteriaceae family.</title>
        <authorList>
            <person name="Lugli G.A."/>
            <person name="Milani C."/>
            <person name="Turroni F."/>
            <person name="Duranti S."/>
            <person name="Mancabelli L."/>
            <person name="Mangifesta M."/>
            <person name="Ferrario C."/>
            <person name="Modesto M."/>
            <person name="Mattarelli P."/>
            <person name="Jiri K."/>
            <person name="van Sinderen D."/>
            <person name="Ventura M."/>
        </authorList>
    </citation>
    <scope>NUCLEOTIDE SEQUENCE [LARGE SCALE GENOMIC DNA]</scope>
    <source>
        <strain evidence="4 5">DSM 22924</strain>
    </source>
</reference>
<feature type="coiled-coil region" evidence="1">
    <location>
        <begin position="103"/>
        <end position="130"/>
    </location>
</feature>
<evidence type="ECO:0000256" key="2">
    <source>
        <dbReference type="SAM" id="MobiDB-lite"/>
    </source>
</evidence>
<proteinExistence type="predicted"/>
<evidence type="ECO:0000313" key="4">
    <source>
        <dbReference type="EMBL" id="OZG48670.1"/>
    </source>
</evidence>
<gene>
    <name evidence="4" type="ORF">BOCO_1366</name>
</gene>
<feature type="region of interest" description="Disordered" evidence="2">
    <location>
        <begin position="130"/>
        <end position="182"/>
    </location>
</feature>
<evidence type="ECO:0008006" key="6">
    <source>
        <dbReference type="Google" id="ProtNLM"/>
    </source>
</evidence>
<keyword evidence="1" id="KW-0175">Coiled coil</keyword>
<feature type="compositionally biased region" description="Basic and acidic residues" evidence="2">
    <location>
        <begin position="12"/>
        <end position="27"/>
    </location>
</feature>
<keyword evidence="3" id="KW-1133">Transmembrane helix</keyword>
<organism evidence="4 5">
    <name type="scientific">Bombiscardovia coagulans</name>
    <dbReference type="NCBI Taxonomy" id="686666"/>
    <lineage>
        <taxon>Bacteria</taxon>
        <taxon>Bacillati</taxon>
        <taxon>Actinomycetota</taxon>
        <taxon>Actinomycetes</taxon>
        <taxon>Bifidobacteriales</taxon>
        <taxon>Bifidobacteriaceae</taxon>
        <taxon>Bombiscardovia</taxon>
    </lineage>
</organism>
<keyword evidence="5" id="KW-1185">Reference proteome</keyword>
<feature type="transmembrane region" description="Helical" evidence="3">
    <location>
        <begin position="65"/>
        <end position="85"/>
    </location>
</feature>
<dbReference type="Proteomes" id="UP000216004">
    <property type="component" value="Unassembled WGS sequence"/>
</dbReference>
<accession>A0A261EP87</accession>
<sequence>MSSVARSVRSKTAPDKRRPARQSEARRPQLSVVQGGRESTNAVTGNLGQRARGVVEWASAQSTPLIHFVLAFSFLIACLLGSLLLRTQMVQHSFEASSVQKSISQLTQDVQDDQNRLDELQAALPEKAQKMGMVPQQGTNSVDLQGYRSIDHKQVGTPQVPPKQPADSNPMQSLSSSGGGQR</sequence>
<keyword evidence="3" id="KW-0812">Transmembrane</keyword>
<keyword evidence="3" id="KW-0472">Membrane</keyword>
<evidence type="ECO:0000256" key="3">
    <source>
        <dbReference type="SAM" id="Phobius"/>
    </source>
</evidence>
<dbReference type="AlphaFoldDB" id="A0A261EP87"/>
<dbReference type="RefSeq" id="WP_244568782.1">
    <property type="nucleotide sequence ID" value="NZ_MWWS01000009.1"/>
</dbReference>